<dbReference type="GO" id="GO:0006882">
    <property type="term" value="P:intracellular zinc ion homeostasis"/>
    <property type="evidence" value="ECO:0007669"/>
    <property type="project" value="TreeGrafter"/>
</dbReference>
<dbReference type="GO" id="GO:0010312">
    <property type="term" value="P:detoxification of zinc ion"/>
    <property type="evidence" value="ECO:0007669"/>
    <property type="project" value="TreeGrafter"/>
</dbReference>
<feature type="region of interest" description="Disordered" evidence="8">
    <location>
        <begin position="198"/>
        <end position="226"/>
    </location>
</feature>
<feature type="domain" description="Cation efflux protein cytoplasmic" evidence="11">
    <location>
        <begin position="306"/>
        <end position="363"/>
    </location>
</feature>
<evidence type="ECO:0000256" key="7">
    <source>
        <dbReference type="ARBA" id="ARBA00023136"/>
    </source>
</evidence>
<organism evidence="12 13">
    <name type="scientific">Sarcophilus harrisii</name>
    <name type="common">Tasmanian devil</name>
    <name type="synonym">Sarcophilus laniarius</name>
    <dbReference type="NCBI Taxonomy" id="9305"/>
    <lineage>
        <taxon>Eukaryota</taxon>
        <taxon>Metazoa</taxon>
        <taxon>Chordata</taxon>
        <taxon>Craniata</taxon>
        <taxon>Vertebrata</taxon>
        <taxon>Euteleostomi</taxon>
        <taxon>Mammalia</taxon>
        <taxon>Metatheria</taxon>
        <taxon>Dasyuromorphia</taxon>
        <taxon>Dasyuridae</taxon>
        <taxon>Sarcophilus</taxon>
    </lineage>
</organism>
<keyword evidence="6 9" id="KW-1133">Transmembrane helix</keyword>
<keyword evidence="7 9" id="KW-0472">Membrane</keyword>
<evidence type="ECO:0000256" key="2">
    <source>
        <dbReference type="ARBA" id="ARBA00008873"/>
    </source>
</evidence>
<dbReference type="GeneID" id="100928652"/>
<feature type="transmembrane region" description="Helical" evidence="9">
    <location>
        <begin position="273"/>
        <end position="294"/>
    </location>
</feature>
<dbReference type="GeneTree" id="ENSGT00940000159967"/>
<reference evidence="12" key="2">
    <citation type="submission" date="2025-08" db="UniProtKB">
        <authorList>
            <consortium name="Ensembl"/>
        </authorList>
    </citation>
    <scope>IDENTIFICATION</scope>
</reference>
<dbReference type="GO" id="GO:0006828">
    <property type="term" value="P:manganese ion transport"/>
    <property type="evidence" value="ECO:0007669"/>
    <property type="project" value="TreeGrafter"/>
</dbReference>
<dbReference type="Pfam" id="PF01545">
    <property type="entry name" value="Cation_efflux"/>
    <property type="match status" value="1"/>
</dbReference>
<dbReference type="GO" id="GO:0016020">
    <property type="term" value="C:membrane"/>
    <property type="evidence" value="ECO:0007669"/>
    <property type="project" value="UniProtKB-SubCell"/>
</dbReference>
<evidence type="ECO:0000256" key="3">
    <source>
        <dbReference type="ARBA" id="ARBA00022448"/>
    </source>
</evidence>
<dbReference type="InterPro" id="IPR027469">
    <property type="entry name" value="Cation_efflux_TMD_sf"/>
</dbReference>
<evidence type="ECO:0000259" key="10">
    <source>
        <dbReference type="Pfam" id="PF01545"/>
    </source>
</evidence>
<feature type="transmembrane region" description="Helical" evidence="9">
    <location>
        <begin position="44"/>
        <end position="61"/>
    </location>
</feature>
<feature type="region of interest" description="Disordered" evidence="8">
    <location>
        <begin position="151"/>
        <end position="180"/>
    </location>
</feature>
<dbReference type="GO" id="GO:0005385">
    <property type="term" value="F:zinc ion transmembrane transporter activity"/>
    <property type="evidence" value="ECO:0007669"/>
    <property type="project" value="TreeGrafter"/>
</dbReference>
<feature type="transmembrane region" description="Helical" evidence="9">
    <location>
        <begin position="82"/>
        <end position="105"/>
    </location>
</feature>
<name>A0A7N4NG94_SARHA</name>
<sequence>MGRYSGKTCKLIFMLVLTTGFFVAELVSGYLGNSIALISDSFNMLSDLISLCVGLTAEFILRRHTRGSRATYGYRRAEVVGALSNAVFLIALRFTIFVEAILRLARPEHIDDPKLVLIVGALGLAVNVVGLLIFQDCSSWFTCGRRRRRLNGSKRGPSAPPEAVSAQQQQLSVPTAEVPGSDSALTLRVASDPLKAEKGVTLQPREAGDSYNTQNEPQEETMKKEKKSQALNIRGVLLHVMGDALGSVVVVITAIISYMVPLEGDKPCNWQCYIDPSLTIIMVFIILSSAFPLIKETASILLQMVPKGINLEELVGKLSNVPGVSSIHEMHIWELVSGKNIATLHIKCQKSKDYQDANFKMREIFHSAGIHNVTIQPEYVDQEESLDQDLMLLCNSPCISKACVNHLCCPPEMQSLTHINVCAEPNGCPPTATYRSDGLSRNDTAAIIIQTECHGDSGPAAKEKQGDLIFVNSTHF</sequence>
<feature type="transmembrane region" description="Helical" evidence="9">
    <location>
        <begin position="236"/>
        <end position="261"/>
    </location>
</feature>
<dbReference type="InterPro" id="IPR002524">
    <property type="entry name" value="Cation_efflux"/>
</dbReference>
<dbReference type="PANTHER" id="PTHR45820">
    <property type="entry name" value="FI23527P1"/>
    <property type="match status" value="1"/>
</dbReference>
<proteinExistence type="inferred from homology"/>
<dbReference type="SUPFAM" id="SSF161111">
    <property type="entry name" value="Cation efflux protein transmembrane domain-like"/>
    <property type="match status" value="1"/>
</dbReference>
<dbReference type="KEGG" id="shr:100928652"/>
<keyword evidence="3" id="KW-0813">Transport</keyword>
<comment type="similarity">
    <text evidence="2">Belongs to the cation diffusion facilitator (CDF) transporter (TC 2.A.4) family. SLC30A subfamily.</text>
</comment>
<keyword evidence="4 9" id="KW-0812">Transmembrane</keyword>
<accession>A0A7N4NG94</accession>
<protein>
    <recommendedName>
        <fullName evidence="14">Solute carrier family 30 member 10</fullName>
    </recommendedName>
</protein>
<reference evidence="12 13" key="1">
    <citation type="journal article" date="2011" name="Proc. Natl. Acad. Sci. U.S.A.">
        <title>Genetic diversity and population structure of the endangered marsupial Sarcophilus harrisii (Tasmanian devil).</title>
        <authorList>
            <person name="Miller W."/>
            <person name="Hayes V.M."/>
            <person name="Ratan A."/>
            <person name="Petersen D.C."/>
            <person name="Wittekindt N.E."/>
            <person name="Miller J."/>
            <person name="Walenz B."/>
            <person name="Knight J."/>
            <person name="Qi J."/>
            <person name="Zhao F."/>
            <person name="Wang Q."/>
            <person name="Bedoya-Reina O.C."/>
            <person name="Katiyar N."/>
            <person name="Tomsho L.P."/>
            <person name="Kasson L.M."/>
            <person name="Hardie R.A."/>
            <person name="Woodbridge P."/>
            <person name="Tindall E.A."/>
            <person name="Bertelsen M.F."/>
            <person name="Dixon D."/>
            <person name="Pyecroft S."/>
            <person name="Helgen K.M."/>
            <person name="Lesk A.M."/>
            <person name="Pringle T.H."/>
            <person name="Patterson N."/>
            <person name="Zhang Y."/>
            <person name="Kreiss A."/>
            <person name="Woods G.M."/>
            <person name="Jones M.E."/>
            <person name="Schuster S.C."/>
        </authorList>
    </citation>
    <scope>NUCLEOTIDE SEQUENCE [LARGE SCALE GENOMIC DNA]</scope>
</reference>
<evidence type="ECO:0000313" key="12">
    <source>
        <dbReference type="Ensembl" id="ENSSHAP00000022807.1"/>
    </source>
</evidence>
<dbReference type="Proteomes" id="UP000007648">
    <property type="component" value="Unassembled WGS sequence"/>
</dbReference>
<reference evidence="12" key="3">
    <citation type="submission" date="2025-09" db="UniProtKB">
        <authorList>
            <consortium name="Ensembl"/>
        </authorList>
    </citation>
    <scope>IDENTIFICATION</scope>
</reference>
<evidence type="ECO:0000256" key="6">
    <source>
        <dbReference type="ARBA" id="ARBA00022989"/>
    </source>
</evidence>
<dbReference type="InterPro" id="IPR058533">
    <property type="entry name" value="Cation_efflux_TM"/>
</dbReference>
<dbReference type="AlphaFoldDB" id="A0A7N4NG94"/>
<keyword evidence="13" id="KW-1185">Reference proteome</keyword>
<dbReference type="InParanoid" id="A0A7N4NG94"/>
<feature type="transmembrane region" description="Helical" evidence="9">
    <location>
        <begin position="117"/>
        <end position="141"/>
    </location>
</feature>
<dbReference type="NCBIfam" id="TIGR01297">
    <property type="entry name" value="CDF"/>
    <property type="match status" value="1"/>
</dbReference>
<evidence type="ECO:0000256" key="9">
    <source>
        <dbReference type="SAM" id="Phobius"/>
    </source>
</evidence>
<keyword evidence="5" id="KW-0862">Zinc</keyword>
<feature type="transmembrane region" description="Helical" evidence="9">
    <location>
        <begin position="12"/>
        <end position="32"/>
    </location>
</feature>
<dbReference type="Ensembl" id="ENSSHAT00000029139.1">
    <property type="protein sequence ID" value="ENSSHAP00000022807.1"/>
    <property type="gene ID" value="ENSSHAG00000029940.1"/>
</dbReference>
<evidence type="ECO:0000256" key="1">
    <source>
        <dbReference type="ARBA" id="ARBA00004141"/>
    </source>
</evidence>
<gene>
    <name evidence="12" type="primary">LOC100928652</name>
</gene>
<dbReference type="PANTHER" id="PTHR45820:SF3">
    <property type="entry name" value="CALCIUM_MANGANESE ANTIPORTER SLC30A10"/>
    <property type="match status" value="1"/>
</dbReference>
<dbReference type="OrthoDB" id="29444at2759"/>
<dbReference type="InterPro" id="IPR027470">
    <property type="entry name" value="Cation_efflux_CTD"/>
</dbReference>
<evidence type="ECO:0000256" key="4">
    <source>
        <dbReference type="ARBA" id="ARBA00022692"/>
    </source>
</evidence>
<dbReference type="Gene3D" id="1.20.1510.10">
    <property type="entry name" value="Cation efflux protein transmembrane domain"/>
    <property type="match status" value="1"/>
</dbReference>
<evidence type="ECO:0000256" key="5">
    <source>
        <dbReference type="ARBA" id="ARBA00022833"/>
    </source>
</evidence>
<dbReference type="FunCoup" id="A0A7N4NG94">
    <property type="interactions" value="224"/>
</dbReference>
<evidence type="ECO:0000259" key="11">
    <source>
        <dbReference type="Pfam" id="PF16916"/>
    </source>
</evidence>
<dbReference type="RefSeq" id="XP_031793244.1">
    <property type="nucleotide sequence ID" value="XM_031937384.1"/>
</dbReference>
<feature type="domain" description="Cation efflux protein transmembrane" evidence="10">
    <location>
        <begin position="11"/>
        <end position="302"/>
    </location>
</feature>
<evidence type="ECO:0000256" key="8">
    <source>
        <dbReference type="SAM" id="MobiDB-lite"/>
    </source>
</evidence>
<evidence type="ECO:0008006" key="14">
    <source>
        <dbReference type="Google" id="ProtNLM"/>
    </source>
</evidence>
<dbReference type="Pfam" id="PF16916">
    <property type="entry name" value="ZT_dimer"/>
    <property type="match status" value="1"/>
</dbReference>
<evidence type="ECO:0000313" key="13">
    <source>
        <dbReference type="Proteomes" id="UP000007648"/>
    </source>
</evidence>
<comment type="subcellular location">
    <subcellularLocation>
        <location evidence="1">Membrane</location>
        <topology evidence="1">Multi-pass membrane protein</topology>
    </subcellularLocation>
</comment>